<accession>A0A502GH35</accession>
<feature type="domain" description="FAD dependent oxidoreductase" evidence="6">
    <location>
        <begin position="4"/>
        <end position="351"/>
    </location>
</feature>
<dbReference type="Proteomes" id="UP000317078">
    <property type="component" value="Unassembled WGS sequence"/>
</dbReference>
<dbReference type="PANTHER" id="PTHR10961">
    <property type="entry name" value="PEROXISOMAL SARCOSINE OXIDASE"/>
    <property type="match status" value="1"/>
</dbReference>
<comment type="caution">
    <text evidence="7">The sequence shown here is derived from an EMBL/GenBank/DDBJ whole genome shotgun (WGS) entry which is preliminary data.</text>
</comment>
<evidence type="ECO:0000256" key="4">
    <source>
        <dbReference type="ARBA" id="ARBA00023002"/>
    </source>
</evidence>
<dbReference type="AlphaFoldDB" id="A0A502GH35"/>
<dbReference type="InterPro" id="IPR045170">
    <property type="entry name" value="MTOX"/>
</dbReference>
<keyword evidence="4" id="KW-0560">Oxidoreductase</keyword>
<dbReference type="EMBL" id="RCZP01000002">
    <property type="protein sequence ID" value="TPG60266.1"/>
    <property type="molecule type" value="Genomic_DNA"/>
</dbReference>
<dbReference type="InterPro" id="IPR006076">
    <property type="entry name" value="FAD-dep_OxRdtase"/>
</dbReference>
<dbReference type="InterPro" id="IPR036188">
    <property type="entry name" value="FAD/NAD-bd_sf"/>
</dbReference>
<keyword evidence="5" id="KW-0732">Signal</keyword>
<keyword evidence="3" id="KW-0274">FAD</keyword>
<gene>
    <name evidence="7" type="ORF">EAH89_02425</name>
</gene>
<dbReference type="SUPFAM" id="SSF51905">
    <property type="entry name" value="FAD/NAD(P)-binding domain"/>
    <property type="match status" value="1"/>
</dbReference>
<name>A0A502GH35_9PROT</name>
<reference evidence="7 8" key="1">
    <citation type="journal article" date="2019" name="Environ. Microbiol.">
        <title>Species interactions and distinct microbial communities in high Arctic permafrost affected cryosols are associated with the CH4 and CO2 gas fluxes.</title>
        <authorList>
            <person name="Altshuler I."/>
            <person name="Hamel J."/>
            <person name="Turney S."/>
            <person name="Magnuson E."/>
            <person name="Levesque R."/>
            <person name="Greer C."/>
            <person name="Whyte L.G."/>
        </authorList>
    </citation>
    <scope>NUCLEOTIDE SEQUENCE [LARGE SCALE GENOMIC DNA]</scope>
    <source>
        <strain evidence="7 8">S9.3B</strain>
    </source>
</reference>
<evidence type="ECO:0000313" key="8">
    <source>
        <dbReference type="Proteomes" id="UP000317078"/>
    </source>
</evidence>
<evidence type="ECO:0000259" key="6">
    <source>
        <dbReference type="Pfam" id="PF01266"/>
    </source>
</evidence>
<protein>
    <submittedName>
        <fullName evidence="7">FAD-dependent oxidoreductase</fullName>
    </submittedName>
</protein>
<dbReference type="GO" id="GO:0008115">
    <property type="term" value="F:sarcosine oxidase activity"/>
    <property type="evidence" value="ECO:0007669"/>
    <property type="project" value="TreeGrafter"/>
</dbReference>
<dbReference type="SUPFAM" id="SSF54373">
    <property type="entry name" value="FAD-linked reductases, C-terminal domain"/>
    <property type="match status" value="1"/>
</dbReference>
<dbReference type="Gene3D" id="3.30.9.10">
    <property type="entry name" value="D-Amino Acid Oxidase, subunit A, domain 2"/>
    <property type="match status" value="1"/>
</dbReference>
<dbReference type="GO" id="GO:0050660">
    <property type="term" value="F:flavin adenine dinucleotide binding"/>
    <property type="evidence" value="ECO:0007669"/>
    <property type="project" value="InterPro"/>
</dbReference>
<dbReference type="Gene3D" id="3.50.50.60">
    <property type="entry name" value="FAD/NAD(P)-binding domain"/>
    <property type="match status" value="1"/>
</dbReference>
<evidence type="ECO:0000256" key="2">
    <source>
        <dbReference type="ARBA" id="ARBA00022630"/>
    </source>
</evidence>
<dbReference type="OrthoDB" id="9806257at2"/>
<evidence type="ECO:0000256" key="5">
    <source>
        <dbReference type="SAM" id="SignalP"/>
    </source>
</evidence>
<evidence type="ECO:0000313" key="7">
    <source>
        <dbReference type="EMBL" id="TPG60266.1"/>
    </source>
</evidence>
<dbReference type="PANTHER" id="PTHR10961:SF46">
    <property type="entry name" value="PEROXISOMAL SARCOSINE OXIDASE"/>
    <property type="match status" value="1"/>
</dbReference>
<evidence type="ECO:0000256" key="1">
    <source>
        <dbReference type="ARBA" id="ARBA00001974"/>
    </source>
</evidence>
<sequence>MQRALVLGAGIMGLSAAWALEAAGHAVTVVEAEAVPNPRGASVDDHRLIRHAYGAAAGYTRMVDEAYAVWEDLFDALGERPYVETGVLALAGGAAAEGDWFGASRHALLGRGMAAEDLQPGALEVRFPWLRGEGLAEGFHAPRGGVLLARRIVASLARHLEGRGVAFRRARATGVDPTRARLALSDGAAVEGDLLVVAAGPWAPRLLPGLAGRVTPSRQVVVYLEPPPAHREAWARAPMVLDLSETGGFYAVPPVAGTGLKIGDHRFSLRGDAEDPREVTPAERDAILALALPRLRDAASYRVTAARACYYDVAEGERFVVEPLSPRCVVMSGFSGHGFKFGPLLGRAVAAALGDPARMAALPGWAAGGPDEIRFPQRSQEDVSA</sequence>
<organism evidence="7 8">
    <name type="scientific">Muricoccus nepalensis</name>
    <dbReference type="NCBI Taxonomy" id="1854500"/>
    <lineage>
        <taxon>Bacteria</taxon>
        <taxon>Pseudomonadati</taxon>
        <taxon>Pseudomonadota</taxon>
        <taxon>Alphaproteobacteria</taxon>
        <taxon>Acetobacterales</taxon>
        <taxon>Roseomonadaceae</taxon>
        <taxon>Muricoccus</taxon>
    </lineage>
</organism>
<feature type="chain" id="PRO_5021465791" evidence="5">
    <location>
        <begin position="20"/>
        <end position="385"/>
    </location>
</feature>
<comment type="cofactor">
    <cofactor evidence="1">
        <name>FAD</name>
        <dbReference type="ChEBI" id="CHEBI:57692"/>
    </cofactor>
</comment>
<keyword evidence="2" id="KW-0285">Flavoprotein</keyword>
<keyword evidence="8" id="KW-1185">Reference proteome</keyword>
<proteinExistence type="predicted"/>
<dbReference type="Pfam" id="PF01266">
    <property type="entry name" value="DAO"/>
    <property type="match status" value="1"/>
</dbReference>
<evidence type="ECO:0000256" key="3">
    <source>
        <dbReference type="ARBA" id="ARBA00022827"/>
    </source>
</evidence>
<feature type="signal peptide" evidence="5">
    <location>
        <begin position="1"/>
        <end position="19"/>
    </location>
</feature>
<dbReference type="RefSeq" id="WP_140881194.1">
    <property type="nucleotide sequence ID" value="NZ_RCZP01000002.1"/>
</dbReference>